<gene>
    <name evidence="2" type="ORF">Sspor_18320</name>
</gene>
<evidence type="ECO:0000313" key="2">
    <source>
        <dbReference type="EMBL" id="GHI76271.1"/>
    </source>
</evidence>
<organism evidence="2 3">
    <name type="scientific">Streptomyces spororaveus</name>
    <dbReference type="NCBI Taxonomy" id="284039"/>
    <lineage>
        <taxon>Bacteria</taxon>
        <taxon>Bacillati</taxon>
        <taxon>Actinomycetota</taxon>
        <taxon>Actinomycetes</taxon>
        <taxon>Kitasatosporales</taxon>
        <taxon>Streptomycetaceae</taxon>
        <taxon>Streptomyces</taxon>
    </lineage>
</organism>
<evidence type="ECO:0000313" key="3">
    <source>
        <dbReference type="Proteomes" id="UP000608522"/>
    </source>
</evidence>
<proteinExistence type="predicted"/>
<name>A0ABQ3T7A6_9ACTN</name>
<keyword evidence="3" id="KW-1185">Reference proteome</keyword>
<dbReference type="EMBL" id="BNED01000005">
    <property type="protein sequence ID" value="GHI76271.1"/>
    <property type="molecule type" value="Genomic_DNA"/>
</dbReference>
<feature type="region of interest" description="Disordered" evidence="1">
    <location>
        <begin position="287"/>
        <end position="311"/>
    </location>
</feature>
<sequence>MIDNALFSLPHPPSPAAPGRTTQTAPSRPTPPAASPPAPSAQGARSPSIPDLPSPVVRLLALADQFTQHNDQLARLQPAYGATWGHTSAQVLVSACLEAVQAIVDQPMYAGVTLTEATVRIRHLTVLTGQAVRHLAEAKAQLVEPTSPSDMPSRGGEVAHQIQLARELTILAPAAALESASAVASEIHRRRPATTTTGTDALTLAERTALYATARGHVVVGRREGRDYVHSRGSSVHLDTLRTLEHAGLVAVQPGSAPPAFGEGPPHDRVRLTPSGAMAVTAFLGRSTRTPAPPAPGTIPAQTSVAPARAR</sequence>
<dbReference type="Proteomes" id="UP000608522">
    <property type="component" value="Unassembled WGS sequence"/>
</dbReference>
<reference evidence="3" key="1">
    <citation type="submission" date="2023-07" db="EMBL/GenBank/DDBJ databases">
        <title>Whole genome shotgun sequence of Streptomyces spororaveus NBRC 15456.</title>
        <authorList>
            <person name="Komaki H."/>
            <person name="Tamura T."/>
        </authorList>
    </citation>
    <scope>NUCLEOTIDE SEQUENCE [LARGE SCALE GENOMIC DNA]</scope>
    <source>
        <strain evidence="3">NBRC 15456</strain>
    </source>
</reference>
<protein>
    <recommendedName>
        <fullName evidence="4">Phage antirepressor YoqD-like protein</fullName>
    </recommendedName>
</protein>
<feature type="region of interest" description="Disordered" evidence="1">
    <location>
        <begin position="1"/>
        <end position="50"/>
    </location>
</feature>
<evidence type="ECO:0008006" key="4">
    <source>
        <dbReference type="Google" id="ProtNLM"/>
    </source>
</evidence>
<comment type="caution">
    <text evidence="2">The sequence shown here is derived from an EMBL/GenBank/DDBJ whole genome shotgun (WGS) entry which is preliminary data.</text>
</comment>
<accession>A0ABQ3T7A6</accession>
<feature type="compositionally biased region" description="Pro residues" evidence="1">
    <location>
        <begin position="28"/>
        <end position="39"/>
    </location>
</feature>
<evidence type="ECO:0000256" key="1">
    <source>
        <dbReference type="SAM" id="MobiDB-lite"/>
    </source>
</evidence>